<keyword evidence="3" id="KW-1185">Reference proteome</keyword>
<evidence type="ECO:0000256" key="1">
    <source>
        <dbReference type="SAM" id="MobiDB-lite"/>
    </source>
</evidence>
<feature type="region of interest" description="Disordered" evidence="1">
    <location>
        <begin position="49"/>
        <end position="108"/>
    </location>
</feature>
<accession>A0A5A7QHB7</accession>
<reference evidence="3" key="1">
    <citation type="journal article" date="2019" name="Curr. Biol.">
        <title>Genome Sequence of Striga asiatica Provides Insight into the Evolution of Plant Parasitism.</title>
        <authorList>
            <person name="Yoshida S."/>
            <person name="Kim S."/>
            <person name="Wafula E.K."/>
            <person name="Tanskanen J."/>
            <person name="Kim Y.M."/>
            <person name="Honaas L."/>
            <person name="Yang Z."/>
            <person name="Spallek T."/>
            <person name="Conn C.E."/>
            <person name="Ichihashi Y."/>
            <person name="Cheong K."/>
            <person name="Cui S."/>
            <person name="Der J.P."/>
            <person name="Gundlach H."/>
            <person name="Jiao Y."/>
            <person name="Hori C."/>
            <person name="Ishida J.K."/>
            <person name="Kasahara H."/>
            <person name="Kiba T."/>
            <person name="Kim M.S."/>
            <person name="Koo N."/>
            <person name="Laohavisit A."/>
            <person name="Lee Y.H."/>
            <person name="Lumba S."/>
            <person name="McCourt P."/>
            <person name="Mortimer J.C."/>
            <person name="Mutuku J.M."/>
            <person name="Nomura T."/>
            <person name="Sasaki-Sekimoto Y."/>
            <person name="Seto Y."/>
            <person name="Wang Y."/>
            <person name="Wakatake T."/>
            <person name="Sakakibara H."/>
            <person name="Demura T."/>
            <person name="Yamaguchi S."/>
            <person name="Yoneyama K."/>
            <person name="Manabe R.I."/>
            <person name="Nelson D.C."/>
            <person name="Schulman A.H."/>
            <person name="Timko M.P."/>
            <person name="dePamphilis C.W."/>
            <person name="Choi D."/>
            <person name="Shirasu K."/>
        </authorList>
    </citation>
    <scope>NUCLEOTIDE SEQUENCE [LARGE SCALE GENOMIC DNA]</scope>
    <source>
        <strain evidence="3">cv. UVA1</strain>
    </source>
</reference>
<organism evidence="2 3">
    <name type="scientific">Striga asiatica</name>
    <name type="common">Asiatic witchweed</name>
    <name type="synonym">Buchnera asiatica</name>
    <dbReference type="NCBI Taxonomy" id="4170"/>
    <lineage>
        <taxon>Eukaryota</taxon>
        <taxon>Viridiplantae</taxon>
        <taxon>Streptophyta</taxon>
        <taxon>Embryophyta</taxon>
        <taxon>Tracheophyta</taxon>
        <taxon>Spermatophyta</taxon>
        <taxon>Magnoliopsida</taxon>
        <taxon>eudicotyledons</taxon>
        <taxon>Gunneridae</taxon>
        <taxon>Pentapetalae</taxon>
        <taxon>asterids</taxon>
        <taxon>lamiids</taxon>
        <taxon>Lamiales</taxon>
        <taxon>Orobanchaceae</taxon>
        <taxon>Buchnereae</taxon>
        <taxon>Striga</taxon>
    </lineage>
</organism>
<dbReference type="EMBL" id="BKCP01007015">
    <property type="protein sequence ID" value="GER44550.1"/>
    <property type="molecule type" value="Genomic_DNA"/>
</dbReference>
<dbReference type="AlphaFoldDB" id="A0A5A7QHB7"/>
<name>A0A5A7QHB7_STRAF</name>
<feature type="compositionally biased region" description="Polar residues" evidence="1">
    <location>
        <begin position="97"/>
        <end position="108"/>
    </location>
</feature>
<protein>
    <submittedName>
        <fullName evidence="2">Protein kinase superfamily protein</fullName>
    </submittedName>
</protein>
<keyword evidence="2" id="KW-0808">Transferase</keyword>
<gene>
    <name evidence="2" type="ORF">STAS_21459</name>
</gene>
<keyword evidence="2" id="KW-0418">Kinase</keyword>
<feature type="compositionally biased region" description="Low complexity" evidence="1">
    <location>
        <begin position="49"/>
        <end position="58"/>
    </location>
</feature>
<proteinExistence type="predicted"/>
<dbReference type="Proteomes" id="UP000325081">
    <property type="component" value="Unassembled WGS sequence"/>
</dbReference>
<dbReference type="GO" id="GO:0016301">
    <property type="term" value="F:kinase activity"/>
    <property type="evidence" value="ECO:0007669"/>
    <property type="project" value="UniProtKB-KW"/>
</dbReference>
<comment type="caution">
    <text evidence="2">The sequence shown here is derived from an EMBL/GenBank/DDBJ whole genome shotgun (WGS) entry which is preliminary data.</text>
</comment>
<sequence length="148" mass="16740">MARLWRGRRTMRRIRDSEKPNIRRLQNGLRASTSVPLSTLLNSSFNLSRPTLTLSSSPPHKRFTNANSFGFARSKQERTLFASSSSSPSQLDKTESKQPQSLSSGRTPFSTEVLKTLTKSSIFLDFPRQRIREVHPMTLSCKPISDIS</sequence>
<evidence type="ECO:0000313" key="3">
    <source>
        <dbReference type="Proteomes" id="UP000325081"/>
    </source>
</evidence>
<evidence type="ECO:0000313" key="2">
    <source>
        <dbReference type="EMBL" id="GER44550.1"/>
    </source>
</evidence>